<dbReference type="Gene3D" id="1.10.1450.10">
    <property type="entry name" value="Tetraspanin"/>
    <property type="match status" value="1"/>
</dbReference>
<dbReference type="GO" id="GO:0016020">
    <property type="term" value="C:membrane"/>
    <property type="evidence" value="ECO:0007669"/>
    <property type="project" value="UniProtKB-SubCell"/>
</dbReference>
<feature type="transmembrane region" description="Helical" evidence="5">
    <location>
        <begin position="216"/>
        <end position="240"/>
    </location>
</feature>
<evidence type="ECO:0000256" key="5">
    <source>
        <dbReference type="SAM" id="Phobius"/>
    </source>
</evidence>
<comment type="subcellular location">
    <subcellularLocation>
        <location evidence="1">Membrane</location>
        <topology evidence="1">Multi-pass membrane protein</topology>
    </subcellularLocation>
</comment>
<evidence type="ECO:0000256" key="3">
    <source>
        <dbReference type="ARBA" id="ARBA00022989"/>
    </source>
</evidence>
<dbReference type="EMBL" id="GBHO01032225">
    <property type="protein sequence ID" value="JAG11379.1"/>
    <property type="molecule type" value="Transcribed_RNA"/>
</dbReference>
<accession>A0A0A9WUC7</accession>
<name>A0A0A9WUC7_LYGHE</name>
<dbReference type="SUPFAM" id="SSF48652">
    <property type="entry name" value="Tetraspanin"/>
    <property type="match status" value="1"/>
</dbReference>
<proteinExistence type="predicted"/>
<evidence type="ECO:0000256" key="1">
    <source>
        <dbReference type="ARBA" id="ARBA00004141"/>
    </source>
</evidence>
<evidence type="ECO:0000313" key="6">
    <source>
        <dbReference type="EMBL" id="JAG11379.1"/>
    </source>
</evidence>
<evidence type="ECO:0000256" key="4">
    <source>
        <dbReference type="ARBA" id="ARBA00023136"/>
    </source>
</evidence>
<reference evidence="6" key="1">
    <citation type="journal article" date="2014" name="PLoS ONE">
        <title>Transcriptome-Based Identification of ABC Transporters in the Western Tarnished Plant Bug Lygus hesperus.</title>
        <authorList>
            <person name="Hull J.J."/>
            <person name="Chaney K."/>
            <person name="Geib S.M."/>
            <person name="Fabrick J.A."/>
            <person name="Brent C.S."/>
            <person name="Walsh D."/>
            <person name="Lavine L.C."/>
        </authorList>
    </citation>
    <scope>NUCLEOTIDE SEQUENCE</scope>
</reference>
<keyword evidence="3 5" id="KW-1133">Transmembrane helix</keyword>
<reference evidence="6" key="2">
    <citation type="submission" date="2014-07" db="EMBL/GenBank/DDBJ databases">
        <authorList>
            <person name="Hull J."/>
        </authorList>
    </citation>
    <scope>NUCLEOTIDE SEQUENCE</scope>
</reference>
<organism evidence="6">
    <name type="scientific">Lygus hesperus</name>
    <name type="common">Western plant bug</name>
    <dbReference type="NCBI Taxonomy" id="30085"/>
    <lineage>
        <taxon>Eukaryota</taxon>
        <taxon>Metazoa</taxon>
        <taxon>Ecdysozoa</taxon>
        <taxon>Arthropoda</taxon>
        <taxon>Hexapoda</taxon>
        <taxon>Insecta</taxon>
        <taxon>Pterygota</taxon>
        <taxon>Neoptera</taxon>
        <taxon>Paraneoptera</taxon>
        <taxon>Hemiptera</taxon>
        <taxon>Heteroptera</taxon>
        <taxon>Panheteroptera</taxon>
        <taxon>Cimicomorpha</taxon>
        <taxon>Miridae</taxon>
        <taxon>Mirini</taxon>
        <taxon>Lygus</taxon>
    </lineage>
</organism>
<feature type="transmembrane region" description="Helical" evidence="5">
    <location>
        <begin position="108"/>
        <end position="133"/>
    </location>
</feature>
<evidence type="ECO:0000256" key="2">
    <source>
        <dbReference type="ARBA" id="ARBA00022692"/>
    </source>
</evidence>
<feature type="non-terminal residue" evidence="6">
    <location>
        <position position="1"/>
    </location>
</feature>
<sequence>CYCGSVSEYHYSSDIGLVIAMATLRWVFRILFNLANLVVILAGAGIVAVTYKGKVAVPEILAEELNQWANQMTVPIMIFGASVMGVGIVGMISVNFNIRLLATIYKILLVLSGILLVVTGIVSLVVVAVFVTFEKQQMIDMMKKTGEERKLMDQIEKLHRCCGVEGHLDLYHRDRPIKFFPESCCVRKLPFTRTCPQQLIYGVTCDRFWINPLNEYLMYGGIIMVILGVFCIVLAILVTLSEKRD</sequence>
<dbReference type="Pfam" id="PF00335">
    <property type="entry name" value="Tetraspanin"/>
    <property type="match status" value="1"/>
</dbReference>
<feature type="transmembrane region" description="Helical" evidence="5">
    <location>
        <begin position="72"/>
        <end position="96"/>
    </location>
</feature>
<gene>
    <name evidence="6" type="primary">TSPAN6_0</name>
    <name evidence="6" type="ORF">CM83_99467</name>
</gene>
<feature type="transmembrane region" description="Helical" evidence="5">
    <location>
        <begin position="30"/>
        <end position="52"/>
    </location>
</feature>
<dbReference type="InterPro" id="IPR008952">
    <property type="entry name" value="Tetraspanin_EC2_sf"/>
</dbReference>
<keyword evidence="4 5" id="KW-0472">Membrane</keyword>
<dbReference type="AlphaFoldDB" id="A0A0A9WUC7"/>
<protein>
    <submittedName>
        <fullName evidence="6">Tetraspanin-6</fullName>
    </submittedName>
</protein>
<dbReference type="InterPro" id="IPR018499">
    <property type="entry name" value="Tetraspanin/Peripherin"/>
</dbReference>
<keyword evidence="2 5" id="KW-0812">Transmembrane</keyword>